<dbReference type="AlphaFoldDB" id="A0A9D9DBW5"/>
<evidence type="ECO:0000313" key="2">
    <source>
        <dbReference type="Proteomes" id="UP000823631"/>
    </source>
</evidence>
<comment type="caution">
    <text evidence="1">The sequence shown here is derived from an EMBL/GenBank/DDBJ whole genome shotgun (WGS) entry which is preliminary data.</text>
</comment>
<organism evidence="1 2">
    <name type="scientific">Candidatus Avisuccinivibrio stercorigallinarum</name>
    <dbReference type="NCBI Taxonomy" id="2840704"/>
    <lineage>
        <taxon>Bacteria</taxon>
        <taxon>Pseudomonadati</taxon>
        <taxon>Pseudomonadota</taxon>
        <taxon>Gammaproteobacteria</taxon>
        <taxon>Aeromonadales</taxon>
        <taxon>Succinivibrionaceae</taxon>
        <taxon>Succinivibrionaceae incertae sedis</taxon>
        <taxon>Candidatus Avisuccinivibrio</taxon>
    </lineage>
</organism>
<dbReference type="GO" id="GO:0016787">
    <property type="term" value="F:hydrolase activity"/>
    <property type="evidence" value="ECO:0007669"/>
    <property type="project" value="UniProtKB-KW"/>
</dbReference>
<dbReference type="InterPro" id="IPR029058">
    <property type="entry name" value="AB_hydrolase_fold"/>
</dbReference>
<dbReference type="PANTHER" id="PTHR35602">
    <property type="entry name" value="ESTERASE YQIA-RELATED"/>
    <property type="match status" value="1"/>
</dbReference>
<keyword evidence="1" id="KW-0378">Hydrolase</keyword>
<dbReference type="EMBL" id="JADINH010000091">
    <property type="protein sequence ID" value="MBO8415572.1"/>
    <property type="molecule type" value="Genomic_DNA"/>
</dbReference>
<sequence>MHIIYLHGFLSGSQALKATQLKNFLVGREGFTFWAPDFPDTPAEAETALNEFFTELKAQADKQGERLGVFGSSMGGFFATLFARRFDFKAVLINPCVHPQDYFKALTGEQYNPYNDHHFELKPQMLDDLKRMDSEIALEPWRYAVFLQQGDEVLDYKRAQSFYQGAQIEVQKGGCHAFDNFPGIIERALAFLAA</sequence>
<gene>
    <name evidence="1" type="ORF">IAB19_04220</name>
</gene>
<dbReference type="Proteomes" id="UP000823631">
    <property type="component" value="Unassembled WGS sequence"/>
</dbReference>
<name>A0A9D9DBW5_9GAMM</name>
<dbReference type="Gene3D" id="3.40.50.1820">
    <property type="entry name" value="alpha/beta hydrolase"/>
    <property type="match status" value="1"/>
</dbReference>
<evidence type="ECO:0000313" key="1">
    <source>
        <dbReference type="EMBL" id="MBO8415572.1"/>
    </source>
</evidence>
<dbReference type="Pfam" id="PF05728">
    <property type="entry name" value="UPF0227"/>
    <property type="match status" value="1"/>
</dbReference>
<dbReference type="InterPro" id="IPR008886">
    <property type="entry name" value="UPF0227/Esterase_YqiA"/>
</dbReference>
<protein>
    <submittedName>
        <fullName evidence="1">Alpha/beta fold hydrolase</fullName>
    </submittedName>
</protein>
<accession>A0A9D9DBW5</accession>
<dbReference type="PANTHER" id="PTHR35602:SF3">
    <property type="entry name" value="ESTERASE YQIA"/>
    <property type="match status" value="1"/>
</dbReference>
<reference evidence="1" key="1">
    <citation type="submission" date="2020-10" db="EMBL/GenBank/DDBJ databases">
        <authorList>
            <person name="Gilroy R."/>
        </authorList>
    </citation>
    <scope>NUCLEOTIDE SEQUENCE</scope>
    <source>
        <strain evidence="1">17213</strain>
    </source>
</reference>
<reference evidence="1" key="2">
    <citation type="journal article" date="2021" name="PeerJ">
        <title>Extensive microbial diversity within the chicken gut microbiome revealed by metagenomics and culture.</title>
        <authorList>
            <person name="Gilroy R."/>
            <person name="Ravi A."/>
            <person name="Getino M."/>
            <person name="Pursley I."/>
            <person name="Horton D.L."/>
            <person name="Alikhan N.F."/>
            <person name="Baker D."/>
            <person name="Gharbi K."/>
            <person name="Hall N."/>
            <person name="Watson M."/>
            <person name="Adriaenssens E.M."/>
            <person name="Foster-Nyarko E."/>
            <person name="Jarju S."/>
            <person name="Secka A."/>
            <person name="Antonio M."/>
            <person name="Oren A."/>
            <person name="Chaudhuri R.R."/>
            <person name="La Ragione R."/>
            <person name="Hildebrand F."/>
            <person name="Pallen M.J."/>
        </authorList>
    </citation>
    <scope>NUCLEOTIDE SEQUENCE</scope>
    <source>
        <strain evidence="1">17213</strain>
    </source>
</reference>
<proteinExistence type="predicted"/>
<dbReference type="SUPFAM" id="SSF53474">
    <property type="entry name" value="alpha/beta-Hydrolases"/>
    <property type="match status" value="1"/>
</dbReference>